<dbReference type="EMBL" id="BNDX01000018">
    <property type="protein sequence ID" value="GHI35397.1"/>
    <property type="molecule type" value="Genomic_DNA"/>
</dbReference>
<feature type="region of interest" description="Disordered" evidence="1">
    <location>
        <begin position="39"/>
        <end position="111"/>
    </location>
</feature>
<reference evidence="2" key="1">
    <citation type="submission" date="2024-05" db="EMBL/GenBank/DDBJ databases">
        <title>Whole genome shotgun sequence of Streptomyces daghestanicus NBRC 12762.</title>
        <authorList>
            <person name="Komaki H."/>
            <person name="Tamura T."/>
        </authorList>
    </citation>
    <scope>NUCLEOTIDE SEQUENCE</scope>
    <source>
        <strain evidence="2">NBRC 12762</strain>
    </source>
</reference>
<dbReference type="Proteomes" id="UP001052655">
    <property type="component" value="Unassembled WGS sequence"/>
</dbReference>
<evidence type="ECO:0000313" key="2">
    <source>
        <dbReference type="EMBL" id="GHI35397.1"/>
    </source>
</evidence>
<protein>
    <submittedName>
        <fullName evidence="2">Uncharacterized protein</fullName>
    </submittedName>
</protein>
<gene>
    <name evidence="2" type="ORF">Sdagh_71270</name>
</gene>
<proteinExistence type="predicted"/>
<evidence type="ECO:0000313" key="3">
    <source>
        <dbReference type="Proteomes" id="UP001052655"/>
    </source>
</evidence>
<name>A0ABQ3QDT5_9ACTN</name>
<comment type="caution">
    <text evidence="2">The sequence shown here is derived from an EMBL/GenBank/DDBJ whole genome shotgun (WGS) entry which is preliminary data.</text>
</comment>
<evidence type="ECO:0000256" key="1">
    <source>
        <dbReference type="SAM" id="MobiDB-lite"/>
    </source>
</evidence>
<feature type="compositionally biased region" description="Basic and acidic residues" evidence="1">
    <location>
        <begin position="45"/>
        <end position="63"/>
    </location>
</feature>
<accession>A0ABQ3QDT5</accession>
<keyword evidence="3" id="KW-1185">Reference proteome</keyword>
<organism evidence="2 3">
    <name type="scientific">Streptomyces daghestanicus</name>
    <dbReference type="NCBI Taxonomy" id="66885"/>
    <lineage>
        <taxon>Bacteria</taxon>
        <taxon>Bacillati</taxon>
        <taxon>Actinomycetota</taxon>
        <taxon>Actinomycetes</taxon>
        <taxon>Kitasatosporales</taxon>
        <taxon>Streptomycetaceae</taxon>
        <taxon>Streptomyces</taxon>
    </lineage>
</organism>
<sequence length="111" mass="12043">MLGRLGLVKEYSPLLLTAVTVPPVAPSVVPLIRRDPLLGVSPYRIGHDPDPASRPREGRDRSPGRRNGGRRTGPRIARPGRLDSAENTAPERAVPLPFPARSESHAHLHDA</sequence>
<feature type="compositionally biased region" description="Basic and acidic residues" evidence="1">
    <location>
        <begin position="102"/>
        <end position="111"/>
    </location>
</feature>